<accession>A0A157Z544</accession>
<comment type="caution">
    <text evidence="2">The sequence shown here is derived from an EMBL/GenBank/DDBJ whole genome shotgun (WGS) entry which is preliminary data.</text>
</comment>
<keyword evidence="3" id="KW-1185">Reference proteome</keyword>
<organism evidence="2 3">
    <name type="scientific">Caballeronia glebae</name>
    <dbReference type="NCBI Taxonomy" id="1777143"/>
    <lineage>
        <taxon>Bacteria</taxon>
        <taxon>Pseudomonadati</taxon>
        <taxon>Pseudomonadota</taxon>
        <taxon>Betaproteobacteria</taxon>
        <taxon>Burkholderiales</taxon>
        <taxon>Burkholderiaceae</taxon>
        <taxon>Caballeronia</taxon>
    </lineage>
</organism>
<dbReference type="AlphaFoldDB" id="A0A157Z544"/>
<feature type="compositionally biased region" description="Basic and acidic residues" evidence="1">
    <location>
        <begin position="53"/>
        <end position="79"/>
    </location>
</feature>
<gene>
    <name evidence="2" type="ORF">AWB82_00229</name>
</gene>
<evidence type="ECO:0000256" key="1">
    <source>
        <dbReference type="SAM" id="MobiDB-lite"/>
    </source>
</evidence>
<proteinExistence type="predicted"/>
<name>A0A157Z544_9BURK</name>
<dbReference type="Proteomes" id="UP000054596">
    <property type="component" value="Unassembled WGS sequence"/>
</dbReference>
<dbReference type="EMBL" id="FCOJ02000001">
    <property type="protein sequence ID" value="SAK40661.1"/>
    <property type="molecule type" value="Genomic_DNA"/>
</dbReference>
<dbReference type="STRING" id="1777143.AWB82_00229"/>
<feature type="region of interest" description="Disordered" evidence="1">
    <location>
        <begin position="45"/>
        <end position="79"/>
    </location>
</feature>
<dbReference type="RefSeq" id="WP_086965192.1">
    <property type="nucleotide sequence ID" value="NZ_FCOJ02000001.1"/>
</dbReference>
<reference evidence="2" key="1">
    <citation type="submission" date="2016-01" db="EMBL/GenBank/DDBJ databases">
        <authorList>
            <person name="Peeters C."/>
        </authorList>
    </citation>
    <scope>NUCLEOTIDE SEQUENCE [LARGE SCALE GENOMIC DNA]</scope>
    <source>
        <strain evidence="2">LMG 29325</strain>
    </source>
</reference>
<sequence>MELTTSSQPTLHVFLQEGGWHWGITVERAAGGGMKVVAYSDEGFETEEEAREDGEHVLRSEDWRSRQSFGRGERRQGCS</sequence>
<evidence type="ECO:0000313" key="3">
    <source>
        <dbReference type="Proteomes" id="UP000054596"/>
    </source>
</evidence>
<evidence type="ECO:0000313" key="2">
    <source>
        <dbReference type="EMBL" id="SAK40661.1"/>
    </source>
</evidence>
<protein>
    <submittedName>
        <fullName evidence="2">Uncharacterized protein</fullName>
    </submittedName>
</protein>
<dbReference type="OrthoDB" id="9133281at2"/>